<dbReference type="Proteomes" id="UP001341281">
    <property type="component" value="Chromosome 01"/>
</dbReference>
<evidence type="ECO:0000313" key="3">
    <source>
        <dbReference type="EMBL" id="WVZ51874.1"/>
    </source>
</evidence>
<name>A0AAQ3PSG2_PASNO</name>
<feature type="domain" description="Retrotransposon gag" evidence="2">
    <location>
        <begin position="96"/>
        <end position="183"/>
    </location>
</feature>
<evidence type="ECO:0000259" key="2">
    <source>
        <dbReference type="Pfam" id="PF03732"/>
    </source>
</evidence>
<organism evidence="3 4">
    <name type="scientific">Paspalum notatum var. saurae</name>
    <dbReference type="NCBI Taxonomy" id="547442"/>
    <lineage>
        <taxon>Eukaryota</taxon>
        <taxon>Viridiplantae</taxon>
        <taxon>Streptophyta</taxon>
        <taxon>Embryophyta</taxon>
        <taxon>Tracheophyta</taxon>
        <taxon>Spermatophyta</taxon>
        <taxon>Magnoliopsida</taxon>
        <taxon>Liliopsida</taxon>
        <taxon>Poales</taxon>
        <taxon>Poaceae</taxon>
        <taxon>PACMAD clade</taxon>
        <taxon>Panicoideae</taxon>
        <taxon>Andropogonodae</taxon>
        <taxon>Paspaleae</taxon>
        <taxon>Paspalinae</taxon>
        <taxon>Paspalum</taxon>
    </lineage>
</organism>
<feature type="compositionally biased region" description="Basic and acidic residues" evidence="1">
    <location>
        <begin position="47"/>
        <end position="63"/>
    </location>
</feature>
<feature type="region of interest" description="Disordered" evidence="1">
    <location>
        <begin position="27"/>
        <end position="63"/>
    </location>
</feature>
<dbReference type="Pfam" id="PF03732">
    <property type="entry name" value="Retrotrans_gag"/>
    <property type="match status" value="1"/>
</dbReference>
<protein>
    <recommendedName>
        <fullName evidence="2">Retrotransposon gag domain-containing protein</fullName>
    </recommendedName>
</protein>
<sequence>MSDPTIADVMETLKSITTELTAMKADMAAMKEKSASSSDSSAGGRPEGPRDLDRPPKFQKLDFPRYDGKTDPMLFINKCESYFRQQRTMAEERVWMASYNLDDVAQLWYIQLQKDEGTPSWGRFKDLLNLRFGPPPRSAPLFELAECRRTGTVEYSNRFQALLPRAGRLAEAQRVQLFTGGLLPPLSHAVRIHNPETLAAAMSLERQVELMEIDRPVQPPPPAPPRGLLPAPVPRPALPAPQQPVMCGHTCARRRRARDMRRAAERAGAAWVSL</sequence>
<dbReference type="AlphaFoldDB" id="A0AAQ3PSG2"/>
<evidence type="ECO:0000313" key="4">
    <source>
        <dbReference type="Proteomes" id="UP001341281"/>
    </source>
</evidence>
<reference evidence="3 4" key="1">
    <citation type="submission" date="2024-02" db="EMBL/GenBank/DDBJ databases">
        <title>High-quality chromosome-scale genome assembly of Pensacola bahiagrass (Paspalum notatum Flugge var. saurae).</title>
        <authorList>
            <person name="Vega J.M."/>
            <person name="Podio M."/>
            <person name="Orjuela J."/>
            <person name="Siena L.A."/>
            <person name="Pessino S.C."/>
            <person name="Combes M.C."/>
            <person name="Mariac C."/>
            <person name="Albertini E."/>
            <person name="Pupilli F."/>
            <person name="Ortiz J.P.A."/>
            <person name="Leblanc O."/>
        </authorList>
    </citation>
    <scope>NUCLEOTIDE SEQUENCE [LARGE SCALE GENOMIC DNA]</scope>
    <source>
        <strain evidence="3">R1</strain>
        <tissue evidence="3">Leaf</tissue>
    </source>
</reference>
<dbReference type="EMBL" id="CP144745">
    <property type="protein sequence ID" value="WVZ51874.1"/>
    <property type="molecule type" value="Genomic_DNA"/>
</dbReference>
<accession>A0AAQ3PSG2</accession>
<proteinExistence type="predicted"/>
<dbReference type="InterPro" id="IPR005162">
    <property type="entry name" value="Retrotrans_gag_dom"/>
</dbReference>
<evidence type="ECO:0000256" key="1">
    <source>
        <dbReference type="SAM" id="MobiDB-lite"/>
    </source>
</evidence>
<gene>
    <name evidence="3" type="ORF">U9M48_002975</name>
</gene>
<keyword evidence="4" id="KW-1185">Reference proteome</keyword>